<gene>
    <name evidence="8" type="ORF">UV59_C0004G0022</name>
</gene>
<feature type="transmembrane region" description="Helical" evidence="7">
    <location>
        <begin position="404"/>
        <end position="423"/>
    </location>
</feature>
<feature type="transmembrane region" description="Helical" evidence="7">
    <location>
        <begin position="374"/>
        <end position="392"/>
    </location>
</feature>
<name>A0A0G1CK45_9BACT</name>
<feature type="transmembrane region" description="Helical" evidence="7">
    <location>
        <begin position="280"/>
        <end position="302"/>
    </location>
</feature>
<dbReference type="GO" id="GO:0005886">
    <property type="term" value="C:plasma membrane"/>
    <property type="evidence" value="ECO:0007669"/>
    <property type="project" value="UniProtKB-SubCell"/>
</dbReference>
<dbReference type="Proteomes" id="UP000034543">
    <property type="component" value="Unassembled WGS sequence"/>
</dbReference>
<keyword evidence="6 7" id="KW-0472">Membrane</keyword>
<keyword evidence="5 7" id="KW-1133">Transmembrane helix</keyword>
<dbReference type="STRING" id="1618436.UV59_C0004G0022"/>
<keyword evidence="4 7" id="KW-0812">Transmembrane</keyword>
<proteinExistence type="inferred from homology"/>
<evidence type="ECO:0000256" key="7">
    <source>
        <dbReference type="SAM" id="Phobius"/>
    </source>
</evidence>
<comment type="subcellular location">
    <subcellularLocation>
        <location evidence="1">Cell membrane</location>
        <topology evidence="1">Multi-pass membrane protein</topology>
    </subcellularLocation>
</comment>
<feature type="transmembrane region" description="Helical" evidence="7">
    <location>
        <begin position="347"/>
        <end position="368"/>
    </location>
</feature>
<reference evidence="8 9" key="1">
    <citation type="journal article" date="2015" name="Nature">
        <title>rRNA introns, odd ribosomes, and small enigmatic genomes across a large radiation of phyla.</title>
        <authorList>
            <person name="Brown C.T."/>
            <person name="Hug L.A."/>
            <person name="Thomas B.C."/>
            <person name="Sharon I."/>
            <person name="Castelle C.J."/>
            <person name="Singh A."/>
            <person name="Wilkins M.J."/>
            <person name="Williams K.H."/>
            <person name="Banfield J.F."/>
        </authorList>
    </citation>
    <scope>NUCLEOTIDE SEQUENCE [LARGE SCALE GENOMIC DNA]</scope>
</reference>
<dbReference type="Pfam" id="PF13440">
    <property type="entry name" value="Polysacc_synt_3"/>
    <property type="match status" value="1"/>
</dbReference>
<dbReference type="PANTHER" id="PTHR30250:SF10">
    <property type="entry name" value="LIPOPOLYSACCHARIDE BIOSYNTHESIS PROTEIN WZXC"/>
    <property type="match status" value="1"/>
</dbReference>
<feature type="transmembrane region" description="Helical" evidence="7">
    <location>
        <begin position="32"/>
        <end position="56"/>
    </location>
</feature>
<organism evidence="8 9">
    <name type="scientific">Candidatus Gottesmanbacteria bacterium GW2011_GWA1_43_11</name>
    <dbReference type="NCBI Taxonomy" id="1618436"/>
    <lineage>
        <taxon>Bacteria</taxon>
        <taxon>Candidatus Gottesmaniibacteriota</taxon>
    </lineage>
</organism>
<comment type="caution">
    <text evidence="8">The sequence shown here is derived from an EMBL/GenBank/DDBJ whole genome shotgun (WGS) entry which is preliminary data.</text>
</comment>
<feature type="transmembrane region" description="Helical" evidence="7">
    <location>
        <begin position="68"/>
        <end position="89"/>
    </location>
</feature>
<evidence type="ECO:0000313" key="8">
    <source>
        <dbReference type="EMBL" id="KKS85874.1"/>
    </source>
</evidence>
<keyword evidence="3" id="KW-1003">Cell membrane</keyword>
<protein>
    <submittedName>
        <fullName evidence="8">Polysaccharide biosynthesis protein</fullName>
    </submittedName>
</protein>
<evidence type="ECO:0000256" key="3">
    <source>
        <dbReference type="ARBA" id="ARBA00022475"/>
    </source>
</evidence>
<sequence>MIALTSRTFLLQIISLVATFILTVLLDPAVFGVFFVVSAAINFLNYFSDIGLAAALIQKKEEPSRVDLITTFTIQQTLVVTAVILALVFSRQVAGFFNLGASGLFLFRILAIAFFLSSLKTIPSVLLERKLNFQKLVIPQIIETVSFYAVTIILAAQGYGVVSFAWGALVRGITGTAALYLLAPWKPGLGLNQTSAHHLLTFGIPYQANSFLALVKDDLLTVFLGKWLPFAAVGYIGWAKKWAEIALRLIMDNIIKITFPAFSRLQHDMALLKKAIEKSILLLSLLTLPIAVGMVFMMRPFIDVVPKYSKWEPALLSFYLFTISSVLAALSSPLVNALNAIRKVHYTFYLMIMWTTLTWIMAPLFISFFGFNGVAIAASFISITSFVPIFLLRKVVSFRLVSQIIKPVGATLVMILSLLIVFSVVTQPIWQLIIGIGTGLTVYTLVIYILMGKELAPYISLLREKR</sequence>
<dbReference type="PANTHER" id="PTHR30250">
    <property type="entry name" value="PST FAMILY PREDICTED COLANIC ACID TRANSPORTER"/>
    <property type="match status" value="1"/>
</dbReference>
<feature type="transmembrane region" description="Helical" evidence="7">
    <location>
        <begin position="314"/>
        <end position="335"/>
    </location>
</feature>
<evidence type="ECO:0000256" key="1">
    <source>
        <dbReference type="ARBA" id="ARBA00004651"/>
    </source>
</evidence>
<evidence type="ECO:0000256" key="4">
    <source>
        <dbReference type="ARBA" id="ARBA00022692"/>
    </source>
</evidence>
<evidence type="ECO:0000256" key="6">
    <source>
        <dbReference type="ARBA" id="ARBA00023136"/>
    </source>
</evidence>
<evidence type="ECO:0000313" key="9">
    <source>
        <dbReference type="Proteomes" id="UP000034543"/>
    </source>
</evidence>
<feature type="transmembrane region" description="Helical" evidence="7">
    <location>
        <begin position="9"/>
        <end position="26"/>
    </location>
</feature>
<feature type="transmembrane region" description="Helical" evidence="7">
    <location>
        <begin position="429"/>
        <end position="451"/>
    </location>
</feature>
<feature type="transmembrane region" description="Helical" evidence="7">
    <location>
        <begin position="95"/>
        <end position="116"/>
    </location>
</feature>
<evidence type="ECO:0000256" key="5">
    <source>
        <dbReference type="ARBA" id="ARBA00022989"/>
    </source>
</evidence>
<dbReference type="InterPro" id="IPR050833">
    <property type="entry name" value="Poly_Biosynth_Transport"/>
</dbReference>
<accession>A0A0G1CK45</accession>
<dbReference type="AlphaFoldDB" id="A0A0G1CK45"/>
<comment type="similarity">
    <text evidence="2">Belongs to the polysaccharide synthase family.</text>
</comment>
<dbReference type="EMBL" id="LCFB01000004">
    <property type="protein sequence ID" value="KKS85874.1"/>
    <property type="molecule type" value="Genomic_DNA"/>
</dbReference>
<evidence type="ECO:0000256" key="2">
    <source>
        <dbReference type="ARBA" id="ARBA00007430"/>
    </source>
</evidence>